<evidence type="ECO:0000313" key="1">
    <source>
        <dbReference type="EMBL" id="EFO81925.1"/>
    </source>
</evidence>
<gene>
    <name evidence="1" type="ORF">OSCT_0322</name>
</gene>
<reference evidence="1 2" key="1">
    <citation type="journal article" date="2011" name="J. Bacteriol.">
        <title>Draft genome sequence of the anoxygenic filamentous phototrophic bacterium Oscillochloris trichoides subsp. DG-6.</title>
        <authorList>
            <person name="Kuznetsov B.B."/>
            <person name="Ivanovsky R.N."/>
            <person name="Keppen O.I."/>
            <person name="Sukhacheva M.V."/>
            <person name="Bumazhkin B.K."/>
            <person name="Patutina E.O."/>
            <person name="Beletsky A.V."/>
            <person name="Mardanov A.V."/>
            <person name="Baslerov R.V."/>
            <person name="Panteleeva A.N."/>
            <person name="Kolganova T.V."/>
            <person name="Ravin N.V."/>
            <person name="Skryabin K.G."/>
        </authorList>
    </citation>
    <scope>NUCLEOTIDE SEQUENCE [LARGE SCALE GENOMIC DNA]</scope>
    <source>
        <strain evidence="1 2">DG-6</strain>
    </source>
</reference>
<accession>E1IAH1</accession>
<comment type="caution">
    <text evidence="1">The sequence shown here is derived from an EMBL/GenBank/DDBJ whole genome shotgun (WGS) entry which is preliminary data.</text>
</comment>
<organism evidence="1 2">
    <name type="scientific">Oscillochloris trichoides DG-6</name>
    <dbReference type="NCBI Taxonomy" id="765420"/>
    <lineage>
        <taxon>Bacteria</taxon>
        <taxon>Bacillati</taxon>
        <taxon>Chloroflexota</taxon>
        <taxon>Chloroflexia</taxon>
        <taxon>Chloroflexales</taxon>
        <taxon>Chloroflexineae</taxon>
        <taxon>Oscillochloridaceae</taxon>
        <taxon>Oscillochloris</taxon>
    </lineage>
</organism>
<dbReference type="AlphaFoldDB" id="E1IAH1"/>
<dbReference type="HOGENOM" id="CLU_1325262_0_0_0"/>
<name>E1IAH1_9CHLR</name>
<evidence type="ECO:0000313" key="2">
    <source>
        <dbReference type="Proteomes" id="UP000054010"/>
    </source>
</evidence>
<keyword evidence="2" id="KW-1185">Reference proteome</keyword>
<protein>
    <submittedName>
        <fullName evidence="1">Uncharacterized protein</fullName>
    </submittedName>
</protein>
<sequence length="207" mass="22669">MGLLELEGIARRDAVAVVSIRRADLGLLELLPSFGSQSSPRFQSAGRIWGFWNPQTNLSQKFAALQFQSAGRIWGFWNGNDLARPVVWLGSFNPPGGFGAFGTHETSGGAMPACLFQSAGRIWGFWNPLTTHAPTRSSRVSIRRADLGLLEHGSEGTYGNNSAVSIRRADLGLLELTPFLDHNIYMLLFQSAGRIWGFWNSTTASPE</sequence>
<proteinExistence type="predicted"/>
<dbReference type="EMBL" id="ADVR01000004">
    <property type="protein sequence ID" value="EFO81925.1"/>
    <property type="molecule type" value="Genomic_DNA"/>
</dbReference>
<dbReference type="Proteomes" id="UP000054010">
    <property type="component" value="Unassembled WGS sequence"/>
</dbReference>